<reference evidence="5" key="1">
    <citation type="journal article" date="2015" name="BMC Genomics">
        <title>Genome mining reveals unlocked bioactive potential of marine Gram-negative bacteria.</title>
        <authorList>
            <person name="Machado H."/>
            <person name="Sonnenschein E.C."/>
            <person name="Melchiorsen J."/>
            <person name="Gram L."/>
        </authorList>
    </citation>
    <scope>NUCLEOTIDE SEQUENCE</scope>
    <source>
        <strain evidence="5">S2052</strain>
    </source>
</reference>
<dbReference type="RefSeq" id="WP_045984715.1">
    <property type="nucleotide sequence ID" value="NZ_CP063051.1"/>
</dbReference>
<accession>A0A837GB24</accession>
<proteinExistence type="inferred from homology"/>
<evidence type="ECO:0000256" key="2">
    <source>
        <dbReference type="ARBA" id="ARBA00023015"/>
    </source>
</evidence>
<dbReference type="GO" id="GO:0003700">
    <property type="term" value="F:DNA-binding transcription factor activity"/>
    <property type="evidence" value="ECO:0007669"/>
    <property type="project" value="InterPro"/>
</dbReference>
<evidence type="ECO:0000256" key="4">
    <source>
        <dbReference type="ARBA" id="ARBA00023163"/>
    </source>
</evidence>
<comment type="caution">
    <text evidence="5">The sequence shown here is derived from an EMBL/GenBank/DDBJ whole genome shotgun (WGS) entry which is preliminary data.</text>
</comment>
<dbReference type="FunFam" id="1.10.10.10:FF:000001">
    <property type="entry name" value="LysR family transcriptional regulator"/>
    <property type="match status" value="1"/>
</dbReference>
<dbReference type="PANTHER" id="PTHR30537:SF5">
    <property type="entry name" value="HTH-TYPE TRANSCRIPTIONAL ACTIVATOR TTDR-RELATED"/>
    <property type="match status" value="1"/>
</dbReference>
<evidence type="ECO:0000313" key="5">
    <source>
        <dbReference type="EMBL" id="KJY77686.1"/>
    </source>
</evidence>
<keyword evidence="4" id="KW-0804">Transcription</keyword>
<dbReference type="InterPro" id="IPR058163">
    <property type="entry name" value="LysR-type_TF_proteobact-type"/>
</dbReference>
<dbReference type="PROSITE" id="PS50931">
    <property type="entry name" value="HTH_LYSR"/>
    <property type="match status" value="1"/>
</dbReference>
<protein>
    <submittedName>
        <fullName evidence="5">LysR family transcriptional regulator</fullName>
    </submittedName>
</protein>
<keyword evidence="2" id="KW-0805">Transcription regulation</keyword>
<dbReference type="Gene3D" id="1.10.10.10">
    <property type="entry name" value="Winged helix-like DNA-binding domain superfamily/Winged helix DNA-binding domain"/>
    <property type="match status" value="1"/>
</dbReference>
<dbReference type="InterPro" id="IPR005119">
    <property type="entry name" value="LysR_subst-bd"/>
</dbReference>
<dbReference type="AlphaFoldDB" id="A0A837GB24"/>
<name>A0A837GB24_9VIBR</name>
<dbReference type="SUPFAM" id="SSF53850">
    <property type="entry name" value="Periplasmic binding protein-like II"/>
    <property type="match status" value="1"/>
</dbReference>
<gene>
    <name evidence="5" type="ORF">TW71_01250</name>
</gene>
<dbReference type="Pfam" id="PF00126">
    <property type="entry name" value="HTH_1"/>
    <property type="match status" value="1"/>
</dbReference>
<dbReference type="PANTHER" id="PTHR30537">
    <property type="entry name" value="HTH-TYPE TRANSCRIPTIONAL REGULATOR"/>
    <property type="match status" value="1"/>
</dbReference>
<keyword evidence="3" id="KW-0238">DNA-binding</keyword>
<evidence type="ECO:0000256" key="3">
    <source>
        <dbReference type="ARBA" id="ARBA00023125"/>
    </source>
</evidence>
<comment type="similarity">
    <text evidence="1">Belongs to the LysR transcriptional regulatory family.</text>
</comment>
<dbReference type="InterPro" id="IPR036390">
    <property type="entry name" value="WH_DNA-bd_sf"/>
</dbReference>
<dbReference type="InterPro" id="IPR000847">
    <property type="entry name" value="LysR_HTH_N"/>
</dbReference>
<dbReference type="GO" id="GO:0043565">
    <property type="term" value="F:sequence-specific DNA binding"/>
    <property type="evidence" value="ECO:0007669"/>
    <property type="project" value="TreeGrafter"/>
</dbReference>
<dbReference type="CDD" id="cd08422">
    <property type="entry name" value="PBP2_CrgA_like"/>
    <property type="match status" value="1"/>
</dbReference>
<dbReference type="InterPro" id="IPR036388">
    <property type="entry name" value="WH-like_DNA-bd_sf"/>
</dbReference>
<dbReference type="Pfam" id="PF03466">
    <property type="entry name" value="LysR_substrate"/>
    <property type="match status" value="1"/>
</dbReference>
<dbReference type="SUPFAM" id="SSF46785">
    <property type="entry name" value="Winged helix' DNA-binding domain"/>
    <property type="match status" value="1"/>
</dbReference>
<dbReference type="GO" id="GO:0006351">
    <property type="term" value="P:DNA-templated transcription"/>
    <property type="evidence" value="ECO:0007669"/>
    <property type="project" value="TreeGrafter"/>
</dbReference>
<dbReference type="EMBL" id="JXXR01000001">
    <property type="protein sequence ID" value="KJY77686.1"/>
    <property type="molecule type" value="Genomic_DNA"/>
</dbReference>
<sequence length="307" mass="34691">MDFANRLEMLLEVSESGSFAKAAERLHMDRSVLSKQIKKLEETLGVRLLNRSTRSLALTSAGQDIVHQARKVRELLADTRNIADTYHNEPKGHLRISSATVFGRMYLQPAIEKFMAKYPQITIELILDDRRVDVIGERFDVVFRIGKLQDSNLVAKKIAPNDFSLLASREFVELHGNPETPEELVSLPAIVYTNGSMTADRFQTPSGTNGDELASYEMNGKYFVNEAELMIEGMKAGIGYGLICDFMLPEPLNEMGLVKLLPYADIYTQSGIYAMYSHRNQPPLVKFFIEAVEEIIGSPPIWEQRFH</sequence>
<dbReference type="PRINTS" id="PR00039">
    <property type="entry name" value="HTHLYSR"/>
</dbReference>
<dbReference type="Gene3D" id="3.40.190.290">
    <property type="match status" value="1"/>
</dbReference>
<organism evidence="5">
    <name type="scientific">Vibrio coralliilyticus</name>
    <dbReference type="NCBI Taxonomy" id="190893"/>
    <lineage>
        <taxon>Bacteria</taxon>
        <taxon>Pseudomonadati</taxon>
        <taxon>Pseudomonadota</taxon>
        <taxon>Gammaproteobacteria</taxon>
        <taxon>Vibrionales</taxon>
        <taxon>Vibrionaceae</taxon>
        <taxon>Vibrio</taxon>
    </lineage>
</organism>
<evidence type="ECO:0000256" key="1">
    <source>
        <dbReference type="ARBA" id="ARBA00009437"/>
    </source>
</evidence>